<gene>
    <name evidence="1" type="ORF">KY465_17295</name>
</gene>
<dbReference type="Pfam" id="PF02566">
    <property type="entry name" value="OsmC"/>
    <property type="match status" value="1"/>
</dbReference>
<dbReference type="RefSeq" id="WP_219203369.1">
    <property type="nucleotide sequence ID" value="NZ_JAHWQX010000005.1"/>
</dbReference>
<comment type="caution">
    <text evidence="1">The sequence shown here is derived from an EMBL/GenBank/DDBJ whole genome shotgun (WGS) entry which is preliminary data.</text>
</comment>
<organism evidence="1 2">
    <name type="scientific">Pseudohoeflea coraliihabitans</name>
    <dbReference type="NCBI Taxonomy" id="2860393"/>
    <lineage>
        <taxon>Bacteria</taxon>
        <taxon>Pseudomonadati</taxon>
        <taxon>Pseudomonadota</taxon>
        <taxon>Alphaproteobacteria</taxon>
        <taxon>Hyphomicrobiales</taxon>
        <taxon>Rhizobiaceae</taxon>
        <taxon>Pseudohoeflea</taxon>
    </lineage>
</organism>
<accession>A0ABS6WSW3</accession>
<evidence type="ECO:0000313" key="1">
    <source>
        <dbReference type="EMBL" id="MBW3099037.1"/>
    </source>
</evidence>
<name>A0ABS6WSW3_9HYPH</name>
<dbReference type="EMBL" id="JAHWQX010000005">
    <property type="protein sequence ID" value="MBW3099037.1"/>
    <property type="molecule type" value="Genomic_DNA"/>
</dbReference>
<dbReference type="Proteomes" id="UP001430804">
    <property type="component" value="Unassembled WGS sequence"/>
</dbReference>
<dbReference type="NCBIfam" id="NF041052">
    <property type="entry name" value="OsmC_like_Se"/>
    <property type="match status" value="1"/>
</dbReference>
<evidence type="ECO:0000313" key="2">
    <source>
        <dbReference type="Proteomes" id="UP001430804"/>
    </source>
</evidence>
<proteinExistence type="predicted"/>
<dbReference type="PANTHER" id="PTHR35368:SF1">
    <property type="entry name" value="HYDROPEROXIDE REDUCTASE"/>
    <property type="match status" value="1"/>
</dbReference>
<sequence>MSEAIFNVHFSAQGVCVGKLRNEVTCKATEPFQVERMLATDEGKFQGGEDTSPTPLEFFLTGWVGCLMTQIRVFSRRMKIEIDDVEVHCRARWEALPDAVAPYRGRPVGFEVDIDVTSSSDRVDDLIEAARRGCFVEQTLAQANPIVHRMRVNEAAWQTLAS</sequence>
<dbReference type="PANTHER" id="PTHR35368">
    <property type="entry name" value="HYDROPEROXIDE REDUCTASE"/>
    <property type="match status" value="1"/>
</dbReference>
<reference evidence="1" key="1">
    <citation type="submission" date="2021-07" db="EMBL/GenBank/DDBJ databases">
        <title>Pseudohoeflea marina sp. nov. a polyhydroxyalcanoate-producing bacterium.</title>
        <authorList>
            <person name="Zheng W."/>
            <person name="Yu S."/>
            <person name="Huang Y."/>
        </authorList>
    </citation>
    <scope>NUCLEOTIDE SEQUENCE</scope>
    <source>
        <strain evidence="1">DP4N28-3</strain>
    </source>
</reference>
<dbReference type="InterPro" id="IPR003718">
    <property type="entry name" value="OsmC/Ohr_fam"/>
</dbReference>
<protein>
    <submittedName>
        <fullName evidence="1">OsmC family protein</fullName>
    </submittedName>
</protein>
<dbReference type="InterPro" id="IPR052924">
    <property type="entry name" value="OsmC/Ohr_hydroprdx_reductase"/>
</dbReference>
<keyword evidence="2" id="KW-1185">Reference proteome</keyword>